<evidence type="ECO:0000313" key="1">
    <source>
        <dbReference type="EMBL" id="KAH3866130.1"/>
    </source>
</evidence>
<protein>
    <submittedName>
        <fullName evidence="1">Uncharacterized protein</fullName>
    </submittedName>
</protein>
<keyword evidence="2" id="KW-1185">Reference proteome</keyword>
<reference evidence="1" key="2">
    <citation type="submission" date="2020-11" db="EMBL/GenBank/DDBJ databases">
        <authorList>
            <person name="McCartney M.A."/>
            <person name="Auch B."/>
            <person name="Kono T."/>
            <person name="Mallez S."/>
            <person name="Becker A."/>
            <person name="Gohl D.M."/>
            <person name="Silverstein K.A.T."/>
            <person name="Koren S."/>
            <person name="Bechman K.B."/>
            <person name="Herman A."/>
            <person name="Abrahante J.E."/>
            <person name="Garbe J."/>
        </authorList>
    </citation>
    <scope>NUCLEOTIDE SEQUENCE</scope>
    <source>
        <strain evidence="1">Duluth1</strain>
        <tissue evidence="1">Whole animal</tissue>
    </source>
</reference>
<dbReference type="Proteomes" id="UP000828390">
    <property type="component" value="Unassembled WGS sequence"/>
</dbReference>
<gene>
    <name evidence="1" type="ORF">DPMN_029184</name>
</gene>
<comment type="caution">
    <text evidence="1">The sequence shown here is derived from an EMBL/GenBank/DDBJ whole genome shotgun (WGS) entry which is preliminary data.</text>
</comment>
<organism evidence="1 2">
    <name type="scientific">Dreissena polymorpha</name>
    <name type="common">Zebra mussel</name>
    <name type="synonym">Mytilus polymorpha</name>
    <dbReference type="NCBI Taxonomy" id="45954"/>
    <lineage>
        <taxon>Eukaryota</taxon>
        <taxon>Metazoa</taxon>
        <taxon>Spiralia</taxon>
        <taxon>Lophotrochozoa</taxon>
        <taxon>Mollusca</taxon>
        <taxon>Bivalvia</taxon>
        <taxon>Autobranchia</taxon>
        <taxon>Heteroconchia</taxon>
        <taxon>Euheterodonta</taxon>
        <taxon>Imparidentia</taxon>
        <taxon>Neoheterodontei</taxon>
        <taxon>Myida</taxon>
        <taxon>Dreissenoidea</taxon>
        <taxon>Dreissenidae</taxon>
        <taxon>Dreissena</taxon>
    </lineage>
</organism>
<dbReference type="AlphaFoldDB" id="A0A9D4RH54"/>
<proteinExistence type="predicted"/>
<reference evidence="1" key="1">
    <citation type="journal article" date="2019" name="bioRxiv">
        <title>The Genome of the Zebra Mussel, Dreissena polymorpha: A Resource for Invasive Species Research.</title>
        <authorList>
            <person name="McCartney M.A."/>
            <person name="Auch B."/>
            <person name="Kono T."/>
            <person name="Mallez S."/>
            <person name="Zhang Y."/>
            <person name="Obille A."/>
            <person name="Becker A."/>
            <person name="Abrahante J.E."/>
            <person name="Garbe J."/>
            <person name="Badalamenti J.P."/>
            <person name="Herman A."/>
            <person name="Mangelson H."/>
            <person name="Liachko I."/>
            <person name="Sullivan S."/>
            <person name="Sone E.D."/>
            <person name="Koren S."/>
            <person name="Silverstein K.A.T."/>
            <person name="Beckman K.B."/>
            <person name="Gohl D.M."/>
        </authorList>
    </citation>
    <scope>NUCLEOTIDE SEQUENCE</scope>
    <source>
        <strain evidence="1">Duluth1</strain>
        <tissue evidence="1">Whole animal</tissue>
    </source>
</reference>
<sequence length="106" mass="12526">MRPVSNDTYNAIVQMVKGKYKKAVRDQTRAEKNAAVLFWRYRDKLSIKVRNGKSILFHDKKRLVIQECMSDMIRKKQLKLKGSGARSLAYEMKHIWYQRTESKDSS</sequence>
<dbReference type="EMBL" id="JAIWYP010000002">
    <property type="protein sequence ID" value="KAH3866130.1"/>
    <property type="molecule type" value="Genomic_DNA"/>
</dbReference>
<evidence type="ECO:0000313" key="2">
    <source>
        <dbReference type="Proteomes" id="UP000828390"/>
    </source>
</evidence>
<name>A0A9D4RH54_DREPO</name>
<accession>A0A9D4RH54</accession>